<protein>
    <submittedName>
        <fullName evidence="3">Secreted protein</fullName>
    </submittedName>
</protein>
<accession>A0A1I7XLN2</accession>
<dbReference type="Proteomes" id="UP000095283">
    <property type="component" value="Unplaced"/>
</dbReference>
<dbReference type="AlphaFoldDB" id="A0A1I7XLN2"/>
<name>A0A1I7XLN2_HETBA</name>
<sequence>MVYTLFIRFLSAMHGLVNSQSYSIQTSEDDYFVNLTDDLRDIKILRIKTNYLFDWKRSGSQWTYESNAGKIAAFHPRSSK</sequence>
<proteinExistence type="predicted"/>
<evidence type="ECO:0000313" key="3">
    <source>
        <dbReference type="WBParaSite" id="Hba_18682"/>
    </source>
</evidence>
<reference evidence="3" key="1">
    <citation type="submission" date="2016-11" db="UniProtKB">
        <authorList>
            <consortium name="WormBaseParasite"/>
        </authorList>
    </citation>
    <scope>IDENTIFICATION</scope>
</reference>
<evidence type="ECO:0000256" key="1">
    <source>
        <dbReference type="SAM" id="SignalP"/>
    </source>
</evidence>
<evidence type="ECO:0000313" key="2">
    <source>
        <dbReference type="Proteomes" id="UP000095283"/>
    </source>
</evidence>
<keyword evidence="1" id="KW-0732">Signal</keyword>
<dbReference type="WBParaSite" id="Hba_18682">
    <property type="protein sequence ID" value="Hba_18682"/>
    <property type="gene ID" value="Hba_18682"/>
</dbReference>
<feature type="chain" id="PRO_5009311255" evidence="1">
    <location>
        <begin position="20"/>
        <end position="80"/>
    </location>
</feature>
<organism evidence="2 3">
    <name type="scientific">Heterorhabditis bacteriophora</name>
    <name type="common">Entomopathogenic nematode worm</name>
    <dbReference type="NCBI Taxonomy" id="37862"/>
    <lineage>
        <taxon>Eukaryota</taxon>
        <taxon>Metazoa</taxon>
        <taxon>Ecdysozoa</taxon>
        <taxon>Nematoda</taxon>
        <taxon>Chromadorea</taxon>
        <taxon>Rhabditida</taxon>
        <taxon>Rhabditina</taxon>
        <taxon>Rhabditomorpha</taxon>
        <taxon>Strongyloidea</taxon>
        <taxon>Heterorhabditidae</taxon>
        <taxon>Heterorhabditis</taxon>
    </lineage>
</organism>
<feature type="signal peptide" evidence="1">
    <location>
        <begin position="1"/>
        <end position="19"/>
    </location>
</feature>
<keyword evidence="2" id="KW-1185">Reference proteome</keyword>